<dbReference type="Ensembl" id="ENSECRT00000029002.1">
    <property type="protein sequence ID" value="ENSECRP00000028405.1"/>
    <property type="gene ID" value="ENSECRG00000019222.1"/>
</dbReference>
<accession>A0A8C4T9P4</accession>
<keyword evidence="3" id="KW-1185">Reference proteome</keyword>
<reference evidence="2" key="1">
    <citation type="submission" date="2021-06" db="EMBL/GenBank/DDBJ databases">
        <authorList>
            <consortium name="Wellcome Sanger Institute Data Sharing"/>
        </authorList>
    </citation>
    <scope>NUCLEOTIDE SEQUENCE [LARGE SCALE GENOMIC DNA]</scope>
</reference>
<dbReference type="GeneTree" id="ENSGT01000000220203"/>
<evidence type="ECO:0000313" key="2">
    <source>
        <dbReference type="Ensembl" id="ENSECRP00000028405.1"/>
    </source>
</evidence>
<sequence length="177" mass="19041">MADVRSCSADQCETLGHNNRLHMLVYKLIMENSPSLLNPLTSPALMVMASAAADSSRGPTASPCQQQFGVPVTVENSVPFLGASYSLAAMYHHSERLSGAREFHSSHLLPFPHPPTFGHPGLGGYGTLRPFHPTHMPFPDEVERFSNAYAAAVAAANASVSDTKQANTRPCRSTQVH</sequence>
<reference evidence="2" key="3">
    <citation type="submission" date="2025-09" db="UniProtKB">
        <authorList>
            <consortium name="Ensembl"/>
        </authorList>
    </citation>
    <scope>IDENTIFICATION</scope>
</reference>
<dbReference type="Proteomes" id="UP000694620">
    <property type="component" value="Chromosome 17"/>
</dbReference>
<protein>
    <submittedName>
        <fullName evidence="2">Uncharacterized protein</fullName>
    </submittedName>
</protein>
<reference evidence="2" key="2">
    <citation type="submission" date="2025-08" db="UniProtKB">
        <authorList>
            <consortium name="Ensembl"/>
        </authorList>
    </citation>
    <scope>IDENTIFICATION</scope>
</reference>
<organism evidence="2 3">
    <name type="scientific">Erpetoichthys calabaricus</name>
    <name type="common">Rope fish</name>
    <name type="synonym">Calamoichthys calabaricus</name>
    <dbReference type="NCBI Taxonomy" id="27687"/>
    <lineage>
        <taxon>Eukaryota</taxon>
        <taxon>Metazoa</taxon>
        <taxon>Chordata</taxon>
        <taxon>Craniata</taxon>
        <taxon>Vertebrata</taxon>
        <taxon>Euteleostomi</taxon>
        <taxon>Actinopterygii</taxon>
        <taxon>Polypteriformes</taxon>
        <taxon>Polypteridae</taxon>
        <taxon>Erpetoichthys</taxon>
    </lineage>
</organism>
<proteinExistence type="predicted"/>
<feature type="compositionally biased region" description="Polar residues" evidence="1">
    <location>
        <begin position="162"/>
        <end position="177"/>
    </location>
</feature>
<evidence type="ECO:0000256" key="1">
    <source>
        <dbReference type="SAM" id="MobiDB-lite"/>
    </source>
</evidence>
<dbReference type="AlphaFoldDB" id="A0A8C4T9P4"/>
<feature type="region of interest" description="Disordered" evidence="1">
    <location>
        <begin position="157"/>
        <end position="177"/>
    </location>
</feature>
<name>A0A8C4T9P4_ERPCA</name>
<evidence type="ECO:0000313" key="3">
    <source>
        <dbReference type="Proteomes" id="UP000694620"/>
    </source>
</evidence>